<comment type="caution">
    <text evidence="1">The sequence shown here is derived from an EMBL/GenBank/DDBJ whole genome shotgun (WGS) entry which is preliminary data.</text>
</comment>
<accession>A0AC60W2N5</accession>
<organism evidence="1 2">
    <name type="scientific">Candidatus Nitrosomaritimum aestuariumsis</name>
    <dbReference type="NCBI Taxonomy" id="3342354"/>
    <lineage>
        <taxon>Archaea</taxon>
        <taxon>Nitrososphaerota</taxon>
        <taxon>Nitrososphaeria</taxon>
        <taxon>Nitrosopumilales</taxon>
        <taxon>Nitrosopumilaceae</taxon>
        <taxon>Candidatus Nitrosomaritimum</taxon>
    </lineage>
</organism>
<evidence type="ECO:0000313" key="2">
    <source>
        <dbReference type="Proteomes" id="UP000526786"/>
    </source>
</evidence>
<dbReference type="Proteomes" id="UP000526786">
    <property type="component" value="Unassembled WGS sequence"/>
</dbReference>
<evidence type="ECO:0000313" key="1">
    <source>
        <dbReference type="EMBL" id="MBA4453917.1"/>
    </source>
</evidence>
<dbReference type="EMBL" id="JACENC010000125">
    <property type="protein sequence ID" value="MBA4453917.1"/>
    <property type="molecule type" value="Genomic_DNA"/>
</dbReference>
<proteinExistence type="predicted"/>
<sequence>MQRKNNSFGKIPKLKKPKINTKIKNVNPKRKTKKKFQISKKPSLVSKQKPTIQKKKTWNNTSKNKSSTNTKIIQEKILELKRQQKSLLEKIRNNLKKIQDSSISLSGLEHLSEKSVSAIQKKRSKEAASCQQLMKKISLISDEISRWELKYKKSLDII</sequence>
<protein>
    <submittedName>
        <fullName evidence="1">Uncharacterized protein</fullName>
    </submittedName>
</protein>
<gene>
    <name evidence="1" type="ORF">H2B05_03125</name>
</gene>
<reference evidence="1 2" key="1">
    <citation type="journal article" date="2020" name="Appl. Environ. Microbiol.">
        <title>Genomic Characteristics of a Novel Species of Ammonia-Oxidizing Archaea from the Jiulong River Estuary.</title>
        <authorList>
            <person name="Zou D."/>
            <person name="Wan R."/>
            <person name="Han L."/>
            <person name="Xu M.N."/>
            <person name="Liu Y."/>
            <person name="Liu H."/>
            <person name="Kao S.J."/>
            <person name="Li M."/>
        </authorList>
    </citation>
    <scope>NUCLEOTIDE SEQUENCE [LARGE SCALE GENOMIC DNA]</scope>
    <source>
        <strain evidence="1">W2bin3</strain>
    </source>
</reference>
<name>A0AC60W2N5_9ARCH</name>